<evidence type="ECO:0000313" key="2">
    <source>
        <dbReference type="Proteomes" id="UP000515151"/>
    </source>
</evidence>
<evidence type="ECO:0000256" key="1">
    <source>
        <dbReference type="SAM" id="MobiDB-lite"/>
    </source>
</evidence>
<accession>A0A6P8DF48</accession>
<evidence type="ECO:0000313" key="3">
    <source>
        <dbReference type="RefSeq" id="XP_031392051.1"/>
    </source>
</evidence>
<name>A0A6P8DF48_PUNGR</name>
<dbReference type="GeneID" id="116204110"/>
<keyword evidence="2" id="KW-1185">Reference proteome</keyword>
<feature type="region of interest" description="Disordered" evidence="1">
    <location>
        <begin position="52"/>
        <end position="101"/>
    </location>
</feature>
<organism evidence="2 3">
    <name type="scientific">Punica granatum</name>
    <name type="common">Pomegranate</name>
    <dbReference type="NCBI Taxonomy" id="22663"/>
    <lineage>
        <taxon>Eukaryota</taxon>
        <taxon>Viridiplantae</taxon>
        <taxon>Streptophyta</taxon>
        <taxon>Embryophyta</taxon>
        <taxon>Tracheophyta</taxon>
        <taxon>Spermatophyta</taxon>
        <taxon>Magnoliopsida</taxon>
        <taxon>eudicotyledons</taxon>
        <taxon>Gunneridae</taxon>
        <taxon>Pentapetalae</taxon>
        <taxon>rosids</taxon>
        <taxon>malvids</taxon>
        <taxon>Myrtales</taxon>
        <taxon>Lythraceae</taxon>
        <taxon>Punica</taxon>
    </lineage>
</organism>
<reference evidence="3" key="2">
    <citation type="submission" date="2025-08" db="UniProtKB">
        <authorList>
            <consortium name="RefSeq"/>
        </authorList>
    </citation>
    <scope>IDENTIFICATION</scope>
    <source>
        <tissue evidence="3">Leaf</tissue>
    </source>
</reference>
<reference evidence="2" key="1">
    <citation type="journal article" date="2020" name="Plant Biotechnol. J.">
        <title>The pomegranate (Punica granatum L.) draft genome dissects genetic divergence between soft- and hard-seeded cultivars.</title>
        <authorList>
            <person name="Luo X."/>
            <person name="Li H."/>
            <person name="Wu Z."/>
            <person name="Yao W."/>
            <person name="Zhao P."/>
            <person name="Cao D."/>
            <person name="Yu H."/>
            <person name="Li K."/>
            <person name="Poudel K."/>
            <person name="Zhao D."/>
            <person name="Zhang F."/>
            <person name="Xia X."/>
            <person name="Chen L."/>
            <person name="Wang Q."/>
            <person name="Jing D."/>
            <person name="Cao S."/>
        </authorList>
    </citation>
    <scope>NUCLEOTIDE SEQUENCE [LARGE SCALE GENOMIC DNA]</scope>
    <source>
        <strain evidence="2">cv. Tunisia</strain>
    </source>
</reference>
<protein>
    <submittedName>
        <fullName evidence="3">Uncharacterized protein LOC116204110</fullName>
    </submittedName>
</protein>
<gene>
    <name evidence="3" type="primary">LOC116204110</name>
</gene>
<dbReference type="RefSeq" id="XP_031392051.1">
    <property type="nucleotide sequence ID" value="XM_031536191.1"/>
</dbReference>
<dbReference type="Proteomes" id="UP000515151">
    <property type="component" value="Chromosome 4"/>
</dbReference>
<sequence length="279" mass="32571">MNSKEIADKMTSLKSRIAQLKVLEQETARLNPSREGVSREIDAAERAYADLSDRERDSLRFESSRGSRRQTKAEAEREQAEIHRRNLREQAAKKKSDRERYEEYLSNLRERTEKMKTKFDRFEEDFQASYRTPPTFRQPTGKSLRTGAGFAVYDSAPETQASRESGVVIYDPEAVYVRSRKEKESKDKQRFEEASKGYEEQAKLDKARFEKLKQPIPLDPEIFDLTKDSAYRSFEKRRFQDYREKMSLTPKKKGDSEIGLENPLSLKNLKLAFIVVCPV</sequence>
<proteinExistence type="predicted"/>
<dbReference type="AlphaFoldDB" id="A0A6P8DF48"/>